<reference evidence="2 3" key="1">
    <citation type="submission" date="2014-11" db="EMBL/GenBank/DDBJ databases">
        <authorList>
            <person name="Zhu J."/>
            <person name="Qi W."/>
            <person name="Song R."/>
        </authorList>
    </citation>
    <scope>NUCLEOTIDE SEQUENCE [LARGE SCALE GENOMIC DNA]</scope>
</reference>
<sequence>MLSTLVTLMHLTITISLSTRHLSSALRPSVADRHLPAFQLSATDALQIFGRLAGDFRGERGIFCSHITPEGEVLFQGKERVTMAEFRDRLAKLPFTWPALSDGEAAEADTFMRRLLKVGIDPKFDYIISEENRRSTNERLRSGRVKRSNALMALLDPNKRTDEERVERAIQRVNEFMSLDPPNPYAVYEVFGRFAGMDKAQYLHKNQFGRVVEAWGSEADGLDFPSFLVFCGVQAGVGSGGKLVGATQRAKDAGEDPLSDLSLTEIEQFRAKLMKGPGPDGAQALEDEDASVSGEDRAQKLAAVLNSPAPELGPSQEVSWLDTRWREQFNGEQLADLIVQKYGVPYVIHPNRLDWMGGRRKMFYQITWRYLGEPGFEMTKDQYLDLMETLAYLLVRWNRVDHFRNQVAKTRKVPDAYFGRAVPIALDVPEEEVSVALQEIDRLQELFGL</sequence>
<protein>
    <submittedName>
        <fullName evidence="2">Uncharacterized protein</fullName>
    </submittedName>
</protein>
<keyword evidence="3" id="KW-1185">Reference proteome</keyword>
<evidence type="ECO:0000313" key="3">
    <source>
        <dbReference type="Proteomes" id="UP000041254"/>
    </source>
</evidence>
<dbReference type="PANTHER" id="PTHR35126">
    <property type="entry name" value="SLR0598 PROTEIN"/>
    <property type="match status" value="1"/>
</dbReference>
<gene>
    <name evidence="2" type="ORF">Vbra_289</name>
</gene>
<feature type="signal peptide" evidence="1">
    <location>
        <begin position="1"/>
        <end position="25"/>
    </location>
</feature>
<feature type="chain" id="PRO_5005189725" evidence="1">
    <location>
        <begin position="26"/>
        <end position="449"/>
    </location>
</feature>
<dbReference type="AlphaFoldDB" id="A0A0G4G668"/>
<dbReference type="OrthoDB" id="5234at2759"/>
<dbReference type="EMBL" id="CDMY01000577">
    <property type="protein sequence ID" value="CEM24042.1"/>
    <property type="molecule type" value="Genomic_DNA"/>
</dbReference>
<dbReference type="PANTHER" id="PTHR35126:SF1">
    <property type="entry name" value="DUF3067 DOMAIN-CONTAINING PROTEIN"/>
    <property type="match status" value="1"/>
</dbReference>
<evidence type="ECO:0000313" key="2">
    <source>
        <dbReference type="EMBL" id="CEM24042.1"/>
    </source>
</evidence>
<dbReference type="Gene3D" id="3.30.428.40">
    <property type="entry name" value="Protein of unknown function DUF3067"/>
    <property type="match status" value="1"/>
</dbReference>
<dbReference type="Pfam" id="PF11267">
    <property type="entry name" value="DUF3067"/>
    <property type="match status" value="1"/>
</dbReference>
<dbReference type="InParanoid" id="A0A0G4G668"/>
<dbReference type="Proteomes" id="UP000041254">
    <property type="component" value="Unassembled WGS sequence"/>
</dbReference>
<organism evidence="2 3">
    <name type="scientific">Vitrella brassicaformis (strain CCMP3155)</name>
    <dbReference type="NCBI Taxonomy" id="1169540"/>
    <lineage>
        <taxon>Eukaryota</taxon>
        <taxon>Sar</taxon>
        <taxon>Alveolata</taxon>
        <taxon>Colpodellida</taxon>
        <taxon>Vitrellaceae</taxon>
        <taxon>Vitrella</taxon>
    </lineage>
</organism>
<name>A0A0G4G668_VITBC</name>
<accession>A0A0G4G668</accession>
<dbReference type="InterPro" id="IPR021420">
    <property type="entry name" value="DUF3067"/>
</dbReference>
<keyword evidence="1" id="KW-0732">Signal</keyword>
<dbReference type="VEuPathDB" id="CryptoDB:Vbra_289"/>
<proteinExistence type="predicted"/>
<evidence type="ECO:0000256" key="1">
    <source>
        <dbReference type="SAM" id="SignalP"/>
    </source>
</evidence>
<dbReference type="STRING" id="1169540.A0A0G4G668"/>